<evidence type="ECO:0008006" key="3">
    <source>
        <dbReference type="Google" id="ProtNLM"/>
    </source>
</evidence>
<organism evidence="1 2">
    <name type="scientific">Pseudonocardia charpentierae</name>
    <dbReference type="NCBI Taxonomy" id="3075545"/>
    <lineage>
        <taxon>Bacteria</taxon>
        <taxon>Bacillati</taxon>
        <taxon>Actinomycetota</taxon>
        <taxon>Actinomycetes</taxon>
        <taxon>Pseudonocardiales</taxon>
        <taxon>Pseudonocardiaceae</taxon>
        <taxon>Pseudonocardia</taxon>
    </lineage>
</organism>
<keyword evidence="2" id="KW-1185">Reference proteome</keyword>
<accession>A0ABU2NCZ2</accession>
<sequence length="69" mass="7448">MLKFLLGAAVGYVLGARAGHERYEQLVRTYQRISDHPAVQGAAGVVRARVDEKLPGHAHAETSTNGHRG</sequence>
<gene>
    <name evidence="1" type="ORF">RM445_18180</name>
</gene>
<comment type="caution">
    <text evidence="1">The sequence shown here is derived from an EMBL/GenBank/DDBJ whole genome shotgun (WGS) entry which is preliminary data.</text>
</comment>
<reference evidence="2" key="1">
    <citation type="submission" date="2023-07" db="EMBL/GenBank/DDBJ databases">
        <title>30 novel species of actinomycetes from the DSMZ collection.</title>
        <authorList>
            <person name="Nouioui I."/>
        </authorList>
    </citation>
    <scope>NUCLEOTIDE SEQUENCE [LARGE SCALE GENOMIC DNA]</scope>
    <source>
        <strain evidence="2">DSM 45834</strain>
    </source>
</reference>
<dbReference type="RefSeq" id="WP_311558043.1">
    <property type="nucleotide sequence ID" value="NZ_JAVREJ010000013.1"/>
</dbReference>
<dbReference type="EMBL" id="JAVREJ010000013">
    <property type="protein sequence ID" value="MDT0351462.1"/>
    <property type="molecule type" value="Genomic_DNA"/>
</dbReference>
<name>A0ABU2NCZ2_9PSEU</name>
<evidence type="ECO:0000313" key="2">
    <source>
        <dbReference type="Proteomes" id="UP001183202"/>
    </source>
</evidence>
<protein>
    <recommendedName>
        <fullName evidence="3">YtxH-like protein</fullName>
    </recommendedName>
</protein>
<dbReference type="Proteomes" id="UP001183202">
    <property type="component" value="Unassembled WGS sequence"/>
</dbReference>
<evidence type="ECO:0000313" key="1">
    <source>
        <dbReference type="EMBL" id="MDT0351462.1"/>
    </source>
</evidence>
<proteinExistence type="predicted"/>